<protein>
    <submittedName>
        <fullName evidence="2">Uncharacterized protein</fullName>
    </submittedName>
</protein>
<organism evidence="2 3">
    <name type="scientific">Prochlorococcus marinus (strain MIT 9303)</name>
    <dbReference type="NCBI Taxonomy" id="59922"/>
    <lineage>
        <taxon>Bacteria</taxon>
        <taxon>Bacillati</taxon>
        <taxon>Cyanobacteriota</taxon>
        <taxon>Cyanophyceae</taxon>
        <taxon>Synechococcales</taxon>
        <taxon>Prochlorococcaceae</taxon>
        <taxon>Prochlorococcus</taxon>
    </lineage>
</organism>
<evidence type="ECO:0000313" key="3">
    <source>
        <dbReference type="Proteomes" id="UP000002274"/>
    </source>
</evidence>
<dbReference type="AlphaFoldDB" id="A2CBC4"/>
<keyword evidence="1" id="KW-0175">Coiled coil</keyword>
<name>A2CBC4_PROM3</name>
<dbReference type="STRING" id="59922.P9303_20461"/>
<dbReference type="RefSeq" id="WP_011826662.1">
    <property type="nucleotide sequence ID" value="NC_008820.1"/>
</dbReference>
<evidence type="ECO:0000313" key="2">
    <source>
        <dbReference type="EMBL" id="ABM78784.1"/>
    </source>
</evidence>
<dbReference type="Proteomes" id="UP000002274">
    <property type="component" value="Chromosome"/>
</dbReference>
<gene>
    <name evidence="2" type="ordered locus">P9303_20461</name>
</gene>
<dbReference type="HOGENOM" id="CLU_1957612_0_0_3"/>
<dbReference type="KEGG" id="pmf:P9303_20461"/>
<proteinExistence type="predicted"/>
<dbReference type="EMBL" id="CP000554">
    <property type="protein sequence ID" value="ABM78784.1"/>
    <property type="molecule type" value="Genomic_DNA"/>
</dbReference>
<accession>A2CBC4</accession>
<reference evidence="2 3" key="1">
    <citation type="journal article" date="2007" name="PLoS Genet.">
        <title>Patterns and implications of gene gain and loss in the evolution of Prochlorococcus.</title>
        <authorList>
            <person name="Kettler G.C."/>
            <person name="Martiny A.C."/>
            <person name="Huang K."/>
            <person name="Zucker J."/>
            <person name="Coleman M.L."/>
            <person name="Rodrigue S."/>
            <person name="Chen F."/>
            <person name="Lapidus A."/>
            <person name="Ferriera S."/>
            <person name="Johnson J."/>
            <person name="Steglich C."/>
            <person name="Church G.M."/>
            <person name="Richardson P."/>
            <person name="Chisholm S.W."/>
        </authorList>
    </citation>
    <scope>NUCLEOTIDE SEQUENCE [LARGE SCALE GENOMIC DNA]</scope>
    <source>
        <strain evidence="2 3">MIT 9303</strain>
    </source>
</reference>
<dbReference type="BioCyc" id="PMAR59922:G1G80-1783-MONOMER"/>
<evidence type="ECO:0000256" key="1">
    <source>
        <dbReference type="SAM" id="Coils"/>
    </source>
</evidence>
<sequence length="147" mass="17654">MNHREDWITDKRDRIIESSKGMEFDEGSVSVGIRSLIGNLRFLFSVLDECSYINIKIRDKLMTVTITICDYNIFINPYLETDECLNQSQEKEDWITYEWLKEYGLVELMDKEWRRTNEEKEKIEEERQRLIQTVDWTNEQPTSGDDL</sequence>
<feature type="coiled-coil region" evidence="1">
    <location>
        <begin position="106"/>
        <end position="140"/>
    </location>
</feature>